<name>A0AAV8XZP1_9CUCU</name>
<feature type="region of interest" description="Disordered" evidence="1">
    <location>
        <begin position="171"/>
        <end position="191"/>
    </location>
</feature>
<protein>
    <submittedName>
        <fullName evidence="3">Uncharacterized protein</fullName>
    </submittedName>
</protein>
<evidence type="ECO:0000256" key="2">
    <source>
        <dbReference type="SAM" id="SignalP"/>
    </source>
</evidence>
<evidence type="ECO:0000313" key="3">
    <source>
        <dbReference type="EMBL" id="KAJ8943957.1"/>
    </source>
</evidence>
<dbReference type="Proteomes" id="UP001162162">
    <property type="component" value="Unassembled WGS sequence"/>
</dbReference>
<dbReference type="EMBL" id="JAPWTK010000271">
    <property type="protein sequence ID" value="KAJ8943957.1"/>
    <property type="molecule type" value="Genomic_DNA"/>
</dbReference>
<keyword evidence="4" id="KW-1185">Reference proteome</keyword>
<feature type="compositionally biased region" description="Pro residues" evidence="1">
    <location>
        <begin position="180"/>
        <end position="191"/>
    </location>
</feature>
<proteinExistence type="predicted"/>
<comment type="caution">
    <text evidence="3">The sequence shown here is derived from an EMBL/GenBank/DDBJ whole genome shotgun (WGS) entry which is preliminary data.</text>
</comment>
<gene>
    <name evidence="3" type="ORF">NQ318_013538</name>
</gene>
<feature type="signal peptide" evidence="2">
    <location>
        <begin position="1"/>
        <end position="16"/>
    </location>
</feature>
<evidence type="ECO:0000256" key="1">
    <source>
        <dbReference type="SAM" id="MobiDB-lite"/>
    </source>
</evidence>
<feature type="chain" id="PRO_5043339430" evidence="2">
    <location>
        <begin position="17"/>
        <end position="191"/>
    </location>
</feature>
<sequence length="191" mass="21021">MYSLFLLSTLITLCTSDPRTPRIYNVLISTKKNLAPSQALPVYEPVLRTTSLGLAFPPLIYTPLSTIEGAQSKYVEEAPVIPDATKTASQPQPAIKEIQPPNDNIQELPKYETKSSGGVNLPNNVLPIEPYVPYYTPLTYEPYYPKDEQAVPAGGLEKNIENVNDPKQIVANLKKNPDIPDVPPPPLPVKT</sequence>
<keyword evidence="2" id="KW-0732">Signal</keyword>
<reference evidence="3" key="1">
    <citation type="journal article" date="2023" name="Insect Mol. Biol.">
        <title>Genome sequencing provides insights into the evolution of gene families encoding plant cell wall-degrading enzymes in longhorned beetles.</title>
        <authorList>
            <person name="Shin N.R."/>
            <person name="Okamura Y."/>
            <person name="Kirsch R."/>
            <person name="Pauchet Y."/>
        </authorList>
    </citation>
    <scope>NUCLEOTIDE SEQUENCE</scope>
    <source>
        <strain evidence="3">AMC_N1</strain>
    </source>
</reference>
<dbReference type="AlphaFoldDB" id="A0AAV8XZP1"/>
<accession>A0AAV8XZP1</accession>
<organism evidence="3 4">
    <name type="scientific">Aromia moschata</name>
    <dbReference type="NCBI Taxonomy" id="1265417"/>
    <lineage>
        <taxon>Eukaryota</taxon>
        <taxon>Metazoa</taxon>
        <taxon>Ecdysozoa</taxon>
        <taxon>Arthropoda</taxon>
        <taxon>Hexapoda</taxon>
        <taxon>Insecta</taxon>
        <taxon>Pterygota</taxon>
        <taxon>Neoptera</taxon>
        <taxon>Endopterygota</taxon>
        <taxon>Coleoptera</taxon>
        <taxon>Polyphaga</taxon>
        <taxon>Cucujiformia</taxon>
        <taxon>Chrysomeloidea</taxon>
        <taxon>Cerambycidae</taxon>
        <taxon>Cerambycinae</taxon>
        <taxon>Callichromatini</taxon>
        <taxon>Aromia</taxon>
    </lineage>
</organism>
<evidence type="ECO:0000313" key="4">
    <source>
        <dbReference type="Proteomes" id="UP001162162"/>
    </source>
</evidence>